<dbReference type="AlphaFoldDB" id="A0A1Y0EC63"/>
<feature type="transmembrane region" description="Helical" evidence="1">
    <location>
        <begin position="152"/>
        <end position="169"/>
    </location>
</feature>
<proteinExistence type="predicted"/>
<accession>A0A1Y0EC63</accession>
<dbReference type="EMBL" id="CP021431">
    <property type="protein sequence ID" value="ARU00990.1"/>
    <property type="molecule type" value="Genomic_DNA"/>
</dbReference>
<dbReference type="KEGG" id="lvs:LOKVESSMR4R_01676"/>
<keyword evidence="3" id="KW-1185">Reference proteome</keyword>
<dbReference type="STRING" id="1122181.GCA_000382265_00545"/>
<feature type="transmembrane region" description="Helical" evidence="1">
    <location>
        <begin position="12"/>
        <end position="39"/>
    </location>
</feature>
<feature type="transmembrane region" description="Helical" evidence="1">
    <location>
        <begin position="190"/>
        <end position="213"/>
    </location>
</feature>
<keyword evidence="1" id="KW-0812">Transmembrane</keyword>
<dbReference type="OrthoDB" id="9794346at2"/>
<keyword evidence="1" id="KW-0472">Membrane</keyword>
<name>A0A1Y0EC63_9RHOB</name>
<dbReference type="RefSeq" id="WP_087207417.1">
    <property type="nucleotide sequence ID" value="NZ_CP021431.1"/>
</dbReference>
<reference evidence="2 3" key="1">
    <citation type="submission" date="2017-05" db="EMBL/GenBank/DDBJ databases">
        <title>Genome Sequence of Loktanella vestfoldensis Strain SMR4r Isolated from a Culture of the Diatom Skeletonema marinoi.</title>
        <authorList>
            <person name="Topel M."/>
            <person name="Pinder M.I.M."/>
            <person name="Johansson O.N."/>
            <person name="Kourtchenko O."/>
            <person name="Godhe A."/>
            <person name="Clarke A.K."/>
        </authorList>
    </citation>
    <scope>NUCLEOTIDE SEQUENCE [LARGE SCALE GENOMIC DNA]</scope>
    <source>
        <strain evidence="2 3">SMR4r</strain>
    </source>
</reference>
<evidence type="ECO:0000256" key="1">
    <source>
        <dbReference type="SAM" id="Phobius"/>
    </source>
</evidence>
<keyword evidence="1" id="KW-1133">Transmembrane helix</keyword>
<evidence type="ECO:0000313" key="3">
    <source>
        <dbReference type="Proteomes" id="UP000195273"/>
    </source>
</evidence>
<protein>
    <submittedName>
        <fullName evidence="2">C4-dicarboxylate ABC transporter permease</fullName>
    </submittedName>
</protein>
<feature type="transmembrane region" description="Helical" evidence="1">
    <location>
        <begin position="106"/>
        <end position="128"/>
    </location>
</feature>
<gene>
    <name evidence="2" type="ORF">LOKVESSMR4R_01676</name>
</gene>
<evidence type="ECO:0000313" key="2">
    <source>
        <dbReference type="EMBL" id="ARU00990.1"/>
    </source>
</evidence>
<feature type="transmembrane region" description="Helical" evidence="1">
    <location>
        <begin position="59"/>
        <end position="85"/>
    </location>
</feature>
<feature type="transmembrane region" description="Helical" evidence="1">
    <location>
        <begin position="258"/>
        <end position="280"/>
    </location>
</feature>
<dbReference type="Proteomes" id="UP000195273">
    <property type="component" value="Chromosome"/>
</dbReference>
<organism evidence="2 3">
    <name type="scientific">Yoonia vestfoldensis</name>
    <dbReference type="NCBI Taxonomy" id="245188"/>
    <lineage>
        <taxon>Bacteria</taxon>
        <taxon>Pseudomonadati</taxon>
        <taxon>Pseudomonadota</taxon>
        <taxon>Alphaproteobacteria</taxon>
        <taxon>Rhodobacterales</taxon>
        <taxon>Paracoccaceae</taxon>
        <taxon>Yoonia</taxon>
    </lineage>
</organism>
<sequence>MELVDAWGGNAFGWLAAQLIAAVYHIGFALLNPGLWLAWVPQINGPMDPAAKEALARFIYYGASVELFFAVLVIFAAVTAAGMLFNAFMWRCVRALEGFANGVGRVAAWAGLVMVLQQIMIIFLQGIFAVSDISIGFGVTFERPVSWWSDELKLYNAIVITMCATYTFVQGGHVRVDLFYAPMRFRAKRCVDMFGALVFMLPASIVIWIYGWFFMWRHLVLPNASASDSLDRLMTRSQAFQWNIETISTSANGFDAYFLFKILLLIFTFMVMLQAVAVFYRAFLEWKEGPASEGRYLDKDKPGDQTAELVAKIH</sequence>